<name>A0A6A6XF16_9PLEO</name>
<gene>
    <name evidence="2" type="ORF">K505DRAFT_18145</name>
</gene>
<proteinExistence type="predicted"/>
<feature type="region of interest" description="Disordered" evidence="1">
    <location>
        <begin position="47"/>
        <end position="75"/>
    </location>
</feature>
<dbReference type="EMBL" id="MU001869">
    <property type="protein sequence ID" value="KAF2795099.1"/>
    <property type="molecule type" value="Genomic_DNA"/>
</dbReference>
<keyword evidence="3" id="KW-1185">Reference proteome</keyword>
<feature type="compositionally biased region" description="Basic residues" evidence="1">
    <location>
        <begin position="53"/>
        <end position="70"/>
    </location>
</feature>
<protein>
    <submittedName>
        <fullName evidence="2">Uncharacterized protein</fullName>
    </submittedName>
</protein>
<evidence type="ECO:0000256" key="1">
    <source>
        <dbReference type="SAM" id="MobiDB-lite"/>
    </source>
</evidence>
<evidence type="ECO:0000313" key="3">
    <source>
        <dbReference type="Proteomes" id="UP000799757"/>
    </source>
</evidence>
<organism evidence="2 3">
    <name type="scientific">Melanomma pulvis-pyrius CBS 109.77</name>
    <dbReference type="NCBI Taxonomy" id="1314802"/>
    <lineage>
        <taxon>Eukaryota</taxon>
        <taxon>Fungi</taxon>
        <taxon>Dikarya</taxon>
        <taxon>Ascomycota</taxon>
        <taxon>Pezizomycotina</taxon>
        <taxon>Dothideomycetes</taxon>
        <taxon>Pleosporomycetidae</taxon>
        <taxon>Pleosporales</taxon>
        <taxon>Melanommataceae</taxon>
        <taxon>Melanomma</taxon>
    </lineage>
</organism>
<accession>A0A6A6XF16</accession>
<sequence>MANGHSRTPKQIADKLLMSQASLRQPLRPAQSVEPASLLVPSQPVGIASARGHPLRQRSSAKMHSGRRKPSPSSYTYQYYRDLPVPTQDRQLRCPLSVRPTWSWNTAKSSQPVFGHPVIQALLQRLMQVICSHTQTRRRWNTTYEMARLPRIVCGMIHKVAAPT</sequence>
<evidence type="ECO:0000313" key="2">
    <source>
        <dbReference type="EMBL" id="KAF2795099.1"/>
    </source>
</evidence>
<dbReference type="Proteomes" id="UP000799757">
    <property type="component" value="Unassembled WGS sequence"/>
</dbReference>
<reference evidence="2" key="1">
    <citation type="journal article" date="2020" name="Stud. Mycol.">
        <title>101 Dothideomycetes genomes: a test case for predicting lifestyles and emergence of pathogens.</title>
        <authorList>
            <person name="Haridas S."/>
            <person name="Albert R."/>
            <person name="Binder M."/>
            <person name="Bloem J."/>
            <person name="Labutti K."/>
            <person name="Salamov A."/>
            <person name="Andreopoulos B."/>
            <person name="Baker S."/>
            <person name="Barry K."/>
            <person name="Bills G."/>
            <person name="Bluhm B."/>
            <person name="Cannon C."/>
            <person name="Castanera R."/>
            <person name="Culley D."/>
            <person name="Daum C."/>
            <person name="Ezra D."/>
            <person name="Gonzalez J."/>
            <person name="Henrissat B."/>
            <person name="Kuo A."/>
            <person name="Liang C."/>
            <person name="Lipzen A."/>
            <person name="Lutzoni F."/>
            <person name="Magnuson J."/>
            <person name="Mondo S."/>
            <person name="Nolan M."/>
            <person name="Ohm R."/>
            <person name="Pangilinan J."/>
            <person name="Park H.-J."/>
            <person name="Ramirez L."/>
            <person name="Alfaro M."/>
            <person name="Sun H."/>
            <person name="Tritt A."/>
            <person name="Yoshinaga Y."/>
            <person name="Zwiers L.-H."/>
            <person name="Turgeon B."/>
            <person name="Goodwin S."/>
            <person name="Spatafora J."/>
            <person name="Crous P."/>
            <person name="Grigoriev I."/>
        </authorList>
    </citation>
    <scope>NUCLEOTIDE SEQUENCE</scope>
    <source>
        <strain evidence="2">CBS 109.77</strain>
    </source>
</reference>
<dbReference type="AlphaFoldDB" id="A0A6A6XF16"/>